<dbReference type="GO" id="GO:0034220">
    <property type="term" value="P:monoatomic ion transmembrane transport"/>
    <property type="evidence" value="ECO:0007669"/>
    <property type="project" value="UniProtKB-KW"/>
</dbReference>
<proteinExistence type="predicted"/>
<evidence type="ECO:0000256" key="2">
    <source>
        <dbReference type="SAM" id="Phobius"/>
    </source>
</evidence>
<keyword evidence="2" id="KW-0472">Membrane</keyword>
<keyword evidence="1" id="KW-0407">Ion channel</keyword>
<dbReference type="PANTHER" id="PTHR45651:SF68">
    <property type="entry name" value="ION TRANSPORT DOMAIN-CONTAINING PROTEIN"/>
    <property type="match status" value="1"/>
</dbReference>
<keyword evidence="1" id="KW-0406">Ion transport</keyword>
<name>A0AAD4VSI4_PRUDU</name>
<reference evidence="3 4" key="1">
    <citation type="journal article" date="2022" name="G3 (Bethesda)">
        <title>Whole-genome sequence and methylome profiling of the almond [Prunus dulcis (Mill.) D.A. Webb] cultivar 'Nonpareil'.</title>
        <authorList>
            <person name="D'Amico-Willman K.M."/>
            <person name="Ouma W.Z."/>
            <person name="Meulia T."/>
            <person name="Sideli G.M."/>
            <person name="Gradziel T.M."/>
            <person name="Fresnedo-Ramirez J."/>
        </authorList>
    </citation>
    <scope>NUCLEOTIDE SEQUENCE [LARGE SCALE GENOMIC DNA]</scope>
    <source>
        <strain evidence="3">Clone GOH B32 T37-40</strain>
    </source>
</reference>
<dbReference type="PANTHER" id="PTHR45651">
    <property type="entry name" value="CYCLIC NUCLEOTIDE-GATED ION CHANNEL 15-RELATED-RELATED"/>
    <property type="match status" value="1"/>
</dbReference>
<feature type="transmembrane region" description="Helical" evidence="2">
    <location>
        <begin position="222"/>
        <end position="240"/>
    </location>
</feature>
<gene>
    <name evidence="3" type="ORF">L3X38_029071</name>
</gene>
<feature type="transmembrane region" description="Helical" evidence="2">
    <location>
        <begin position="190"/>
        <end position="210"/>
    </location>
</feature>
<accession>A0AAD4VSI4</accession>
<keyword evidence="2" id="KW-1133">Transmembrane helix</keyword>
<feature type="transmembrane region" description="Helical" evidence="2">
    <location>
        <begin position="58"/>
        <end position="78"/>
    </location>
</feature>
<keyword evidence="1" id="KW-0813">Transport</keyword>
<organism evidence="3 4">
    <name type="scientific">Prunus dulcis</name>
    <name type="common">Almond</name>
    <name type="synonym">Amygdalus dulcis</name>
    <dbReference type="NCBI Taxonomy" id="3755"/>
    <lineage>
        <taxon>Eukaryota</taxon>
        <taxon>Viridiplantae</taxon>
        <taxon>Streptophyta</taxon>
        <taxon>Embryophyta</taxon>
        <taxon>Tracheophyta</taxon>
        <taxon>Spermatophyta</taxon>
        <taxon>Magnoliopsida</taxon>
        <taxon>eudicotyledons</taxon>
        <taxon>Gunneridae</taxon>
        <taxon>Pentapetalae</taxon>
        <taxon>rosids</taxon>
        <taxon>fabids</taxon>
        <taxon>Rosales</taxon>
        <taxon>Rosaceae</taxon>
        <taxon>Amygdaloideae</taxon>
        <taxon>Amygdaleae</taxon>
        <taxon>Prunus</taxon>
    </lineage>
</organism>
<evidence type="ECO:0008006" key="5">
    <source>
        <dbReference type="Google" id="ProtNLM"/>
    </source>
</evidence>
<dbReference type="GO" id="GO:0016020">
    <property type="term" value="C:membrane"/>
    <property type="evidence" value="ECO:0007669"/>
    <property type="project" value="UniProtKB-SubCell"/>
</dbReference>
<sequence>MANGKEETRLNVEEKPATASGEQYSIQRRIIQHWRNALVPFSESAIEDEHRKSFLQEWWSTIFVISCVLAVLLDPLFFYIPIVKEDRKCLKLDKRLKAISFALRLLTDLFYIADLMHRILARPKARTTKAEEPVPLKRSKSMSTNVLAKAKRILQSYILLDILAVLPVPQVVVSIFSKMRGSRSLKTMKFLNFLLVLQYVPRVLPIYRLCHARRKTPKKPGTWIKSFFNFFLYILASHVFGAL</sequence>
<protein>
    <recommendedName>
        <fullName evidence="5">Cyclic nucleotide gated channel 1</fullName>
    </recommendedName>
</protein>
<dbReference type="Proteomes" id="UP001054821">
    <property type="component" value="Chromosome 5"/>
</dbReference>
<keyword evidence="2" id="KW-0812">Transmembrane</keyword>
<evidence type="ECO:0000313" key="4">
    <source>
        <dbReference type="Proteomes" id="UP001054821"/>
    </source>
</evidence>
<evidence type="ECO:0000256" key="1">
    <source>
        <dbReference type="ARBA" id="ARBA00023303"/>
    </source>
</evidence>
<dbReference type="EMBL" id="JAJFAZ020000005">
    <property type="protein sequence ID" value="KAI5329674.1"/>
    <property type="molecule type" value="Genomic_DNA"/>
</dbReference>
<evidence type="ECO:0000313" key="3">
    <source>
        <dbReference type="EMBL" id="KAI5329674.1"/>
    </source>
</evidence>
<dbReference type="AlphaFoldDB" id="A0AAD4VSI4"/>
<dbReference type="SUPFAM" id="SSF81324">
    <property type="entry name" value="Voltage-gated potassium channels"/>
    <property type="match status" value="1"/>
</dbReference>
<keyword evidence="4" id="KW-1185">Reference proteome</keyword>
<feature type="transmembrane region" description="Helical" evidence="2">
    <location>
        <begin position="98"/>
        <end position="116"/>
    </location>
</feature>
<feature type="transmembrane region" description="Helical" evidence="2">
    <location>
        <begin position="157"/>
        <end position="178"/>
    </location>
</feature>
<comment type="caution">
    <text evidence="3">The sequence shown here is derived from an EMBL/GenBank/DDBJ whole genome shotgun (WGS) entry which is preliminary data.</text>
</comment>